<keyword evidence="7 16" id="KW-0347">Helicase</keyword>
<dbReference type="PROSITE" id="PS50818">
    <property type="entry name" value="INTEIN_C_TER"/>
    <property type="match status" value="1"/>
</dbReference>
<evidence type="ECO:0000256" key="9">
    <source>
        <dbReference type="ARBA" id="ARBA00022840"/>
    </source>
</evidence>
<evidence type="ECO:0000256" key="1">
    <source>
        <dbReference type="ARBA" id="ARBA00008428"/>
    </source>
</evidence>
<evidence type="ECO:0000313" key="21">
    <source>
        <dbReference type="Proteomes" id="UP000516957"/>
    </source>
</evidence>
<dbReference type="NCBIfam" id="TIGR01445">
    <property type="entry name" value="intein_Nterm"/>
    <property type="match status" value="1"/>
</dbReference>
<evidence type="ECO:0000256" key="13">
    <source>
        <dbReference type="ARBA" id="ARBA00044940"/>
    </source>
</evidence>
<feature type="domain" description="SF4 helicase" evidence="19">
    <location>
        <begin position="387"/>
        <end position="553"/>
    </location>
</feature>
<dbReference type="NCBIfam" id="TIGR01443">
    <property type="entry name" value="intein_Cterm"/>
    <property type="match status" value="1"/>
</dbReference>
<dbReference type="GO" id="GO:0004519">
    <property type="term" value="F:endonuclease activity"/>
    <property type="evidence" value="ECO:0007669"/>
    <property type="project" value="InterPro"/>
</dbReference>
<dbReference type="PROSITE" id="PS50819">
    <property type="entry name" value="INTEIN_ENDONUCLEASE"/>
    <property type="match status" value="1"/>
</dbReference>
<dbReference type="InterPro" id="IPR007694">
    <property type="entry name" value="DNA_helicase_DnaB-like_C"/>
</dbReference>
<evidence type="ECO:0000256" key="16">
    <source>
        <dbReference type="RuleBase" id="RU362085"/>
    </source>
</evidence>
<evidence type="ECO:0000259" key="18">
    <source>
        <dbReference type="PROSITE" id="PS50819"/>
    </source>
</evidence>
<dbReference type="InterPro" id="IPR027434">
    <property type="entry name" value="Homing_endonucl"/>
</dbReference>
<keyword evidence="2 16" id="KW-0639">Primosome</keyword>
<feature type="domain" description="SF4 helicase" evidence="19">
    <location>
        <begin position="981"/>
        <end position="1039"/>
    </location>
</feature>
<dbReference type="SMART" id="SM00306">
    <property type="entry name" value="HintN"/>
    <property type="match status" value="2"/>
</dbReference>
<evidence type="ECO:0000256" key="10">
    <source>
        <dbReference type="ARBA" id="ARBA00023000"/>
    </source>
</evidence>
<keyword evidence="6 16" id="KW-0378">Hydrolase</keyword>
<sequence>MSVTEQSGRTAEEPPYEDWGDGPVSYAPGERPRSGPNDRTPPQDMAAEQSVLGSMLISKDAISEVTERVRGGDFYRPSHETIHDAIIDLYGRSEPVDMVTVAAELQRRGELQKVGGAPYLHTLSANVPIAANAGYYAEIVREKAVLRRLVDAGTKIVQIGYAGEGEVDDIVDQAQAEVFKLAEKRSGEDYAPLSDIMDGVLDEIEAIGNRESGIYGVPTGFADLDELTNGLHKGQMIIVAARPAMGKALALDTPLPTPTGWTTMGDVAVGDLLYDAQGRPTRVVAATDVMTGRPCYEVEFSDGSRIVADAEHQWLTTALATGRSGVATTAELAADRGATHVIAMPDGSEVKLVDVVAVESVPVRCVQVDNEDHLYLAGRSMIPTHNSTLALDFCRAASIHNNLTSVFFSLEMTRSEITMRLLSAEAKVPLNHIRNGAMGDDDWTKLARKMGEVSSAPVFIDDSPNMTMMEIRAKARRLKQKHDLQLIVIDYLQLMSSGKKVESRQLEVSEFSRQIKLLAKELEVPIIALSQLNRGSEQRADKRPAMSDLRESGCLTADTRLLRADTNAEITLGELMATGATDVPVWALDERLKLVPRTLTHAFPSGTKATYRVTLASGRTVEATGNHPFLTYDGWVPLAELTTGSRVGSVRHVPPPMQITPRDPDEVVLLAHLLGDGSFVERQPLRYASVDEANLAAVAEAASRRFGITAVRDEYPAARVTTLRLPAPYRLARGRRNPIAAWLDEDALFGLRSHQKFVPDWVFGLPKEQVGLFLHHLWATDGCVHLDEKRGTGRVYYATTSRRLADDVTRLLARFNVFTRIKRVRKAGYRDGWHVHVVGAENQLRFLDDIGVHGARGEQVARLAAALRDVRPNTNLDTVPQEVWGRVRQELADRRMTHREFATAMGTSFGGSTMWKHAPSRERLAEVAGVLGDADLEVLATNDIYWDAIASVEPIGEQPVYDATVLGVHNFVANGIALHNSIEQDADMVILLHREDAYEKESTRPGEADLLVVKHRNGPTRDITVAFQGHYSRFVDMAH</sequence>
<dbReference type="SMART" id="SM00305">
    <property type="entry name" value="HintC"/>
    <property type="match status" value="1"/>
</dbReference>
<dbReference type="NCBIfam" id="TIGR00665">
    <property type="entry name" value="DnaB"/>
    <property type="match status" value="1"/>
</dbReference>
<evidence type="ECO:0000313" key="20">
    <source>
        <dbReference type="EMBL" id="NYD56982.1"/>
    </source>
</evidence>
<evidence type="ECO:0000256" key="11">
    <source>
        <dbReference type="ARBA" id="ARBA00023125"/>
    </source>
</evidence>
<proteinExistence type="inferred from homology"/>
<keyword evidence="8" id="KW-0068">Autocatalytic cleavage</keyword>
<dbReference type="InterPro" id="IPR003586">
    <property type="entry name" value="Hint_dom_C"/>
</dbReference>
<dbReference type="Pfam" id="PF00772">
    <property type="entry name" value="DnaB"/>
    <property type="match status" value="1"/>
</dbReference>
<evidence type="ECO:0000256" key="3">
    <source>
        <dbReference type="ARBA" id="ARBA00022705"/>
    </source>
</evidence>
<dbReference type="InterPro" id="IPR030934">
    <property type="entry name" value="Intein_C"/>
</dbReference>
<gene>
    <name evidence="20" type="ORF">BKA08_001220</name>
</gene>
<dbReference type="Gene3D" id="3.40.50.300">
    <property type="entry name" value="P-loop containing nucleotide triphosphate hydrolases"/>
    <property type="match status" value="3"/>
</dbReference>
<dbReference type="InterPro" id="IPR027417">
    <property type="entry name" value="P-loop_NTPase"/>
</dbReference>
<dbReference type="GO" id="GO:0043139">
    <property type="term" value="F:5'-3' DNA helicase activity"/>
    <property type="evidence" value="ECO:0007669"/>
    <property type="project" value="UniProtKB-EC"/>
</dbReference>
<keyword evidence="11 16" id="KW-0238">DNA-binding</keyword>
<dbReference type="Gene3D" id="1.10.860.10">
    <property type="entry name" value="DNAb Helicase, Chain A"/>
    <property type="match status" value="1"/>
</dbReference>
<dbReference type="InterPro" id="IPR036844">
    <property type="entry name" value="Hint_dom_sf"/>
</dbReference>
<dbReference type="GO" id="GO:0016539">
    <property type="term" value="P:intein-mediated protein splicing"/>
    <property type="evidence" value="ECO:0007669"/>
    <property type="project" value="InterPro"/>
</dbReference>
<evidence type="ECO:0000256" key="4">
    <source>
        <dbReference type="ARBA" id="ARBA00022737"/>
    </source>
</evidence>
<keyword evidence="3 16" id="KW-0235">DNA replication</keyword>
<evidence type="ECO:0000256" key="6">
    <source>
        <dbReference type="ARBA" id="ARBA00022801"/>
    </source>
</evidence>
<keyword evidence="10" id="KW-0651">Protein splicing</keyword>
<keyword evidence="9 16" id="KW-0067">ATP-binding</keyword>
<dbReference type="PANTHER" id="PTHR30153:SF2">
    <property type="entry name" value="REPLICATIVE DNA HELICASE"/>
    <property type="match status" value="1"/>
</dbReference>
<dbReference type="SUPFAM" id="SSF52540">
    <property type="entry name" value="P-loop containing nucleoside triphosphate hydrolases"/>
    <property type="match status" value="3"/>
</dbReference>
<dbReference type="GO" id="GO:0005524">
    <property type="term" value="F:ATP binding"/>
    <property type="evidence" value="ECO:0007669"/>
    <property type="project" value="UniProtKB-UniRule"/>
</dbReference>
<dbReference type="InterPro" id="IPR006142">
    <property type="entry name" value="INTEIN"/>
</dbReference>
<dbReference type="EMBL" id="JACCBE010000001">
    <property type="protein sequence ID" value="NYD56982.1"/>
    <property type="molecule type" value="Genomic_DNA"/>
</dbReference>
<dbReference type="GO" id="GO:0006269">
    <property type="term" value="P:DNA replication, synthesis of primer"/>
    <property type="evidence" value="ECO:0007669"/>
    <property type="project" value="UniProtKB-UniRule"/>
</dbReference>
<dbReference type="GO" id="GO:1990077">
    <property type="term" value="C:primosome complex"/>
    <property type="evidence" value="ECO:0007669"/>
    <property type="project" value="UniProtKB-UniRule"/>
</dbReference>
<comment type="caution">
    <text evidence="20">The sequence shown here is derived from an EMBL/GenBank/DDBJ whole genome shotgun (WGS) entry which is preliminary data.</text>
</comment>
<feature type="region of interest" description="Disordered" evidence="17">
    <location>
        <begin position="1"/>
        <end position="44"/>
    </location>
</feature>
<dbReference type="GO" id="GO:0005829">
    <property type="term" value="C:cytosol"/>
    <property type="evidence" value="ECO:0007669"/>
    <property type="project" value="TreeGrafter"/>
</dbReference>
<accession>A0A7Y9EZR7</accession>
<dbReference type="Gene3D" id="2.170.16.10">
    <property type="entry name" value="Hedgehog/Intein (Hint) domain"/>
    <property type="match status" value="2"/>
</dbReference>
<organism evidence="20 21">
    <name type="scientific">Nocardioides marinisabuli</name>
    <dbReference type="NCBI Taxonomy" id="419476"/>
    <lineage>
        <taxon>Bacteria</taxon>
        <taxon>Bacillati</taxon>
        <taxon>Actinomycetota</taxon>
        <taxon>Actinomycetes</taxon>
        <taxon>Propionibacteriales</taxon>
        <taxon>Nocardioidaceae</taxon>
        <taxon>Nocardioides</taxon>
    </lineage>
</organism>
<dbReference type="GO" id="GO:0003677">
    <property type="term" value="F:DNA binding"/>
    <property type="evidence" value="ECO:0007669"/>
    <property type="project" value="UniProtKB-UniRule"/>
</dbReference>
<evidence type="ECO:0000256" key="7">
    <source>
        <dbReference type="ARBA" id="ARBA00022806"/>
    </source>
</evidence>
<dbReference type="GO" id="GO:0016787">
    <property type="term" value="F:hydrolase activity"/>
    <property type="evidence" value="ECO:0007669"/>
    <property type="project" value="UniProtKB-KW"/>
</dbReference>
<evidence type="ECO:0000256" key="12">
    <source>
        <dbReference type="ARBA" id="ARBA00023235"/>
    </source>
</evidence>
<feature type="domain" description="DOD-type homing endonuclease" evidence="18">
    <location>
        <begin position="669"/>
        <end position="817"/>
    </location>
</feature>
<evidence type="ECO:0000256" key="8">
    <source>
        <dbReference type="ARBA" id="ARBA00022813"/>
    </source>
</evidence>
<dbReference type="Pfam" id="PF14890">
    <property type="entry name" value="Intein_splicing"/>
    <property type="match status" value="1"/>
</dbReference>
<dbReference type="InterPro" id="IPR007692">
    <property type="entry name" value="DNA_helicase_DnaB"/>
</dbReference>
<evidence type="ECO:0000256" key="2">
    <source>
        <dbReference type="ARBA" id="ARBA00022515"/>
    </source>
</evidence>
<comment type="similarity">
    <text evidence="1 16">Belongs to the helicase family. DnaB subfamily.</text>
</comment>
<keyword evidence="12" id="KW-0413">Isomerase</keyword>
<dbReference type="SUPFAM" id="SSF51294">
    <property type="entry name" value="Hedgehog/intein (Hint) domain"/>
    <property type="match status" value="2"/>
</dbReference>
<keyword evidence="21" id="KW-1185">Reference proteome</keyword>
<dbReference type="InterPro" id="IPR006141">
    <property type="entry name" value="Intein_N"/>
</dbReference>
<dbReference type="SUPFAM" id="SSF55608">
    <property type="entry name" value="Homing endonucleases"/>
    <property type="match status" value="1"/>
</dbReference>
<evidence type="ECO:0000256" key="14">
    <source>
        <dbReference type="ARBA" id="ARBA00048954"/>
    </source>
</evidence>
<dbReference type="CDD" id="cd00081">
    <property type="entry name" value="Hint"/>
    <property type="match status" value="2"/>
</dbReference>
<dbReference type="InterPro" id="IPR003587">
    <property type="entry name" value="Hint_dom_N"/>
</dbReference>
<evidence type="ECO:0000256" key="17">
    <source>
        <dbReference type="SAM" id="MobiDB-lite"/>
    </source>
</evidence>
<dbReference type="Pfam" id="PF14528">
    <property type="entry name" value="LAGLIDADG_3"/>
    <property type="match status" value="1"/>
</dbReference>
<dbReference type="PRINTS" id="PR00379">
    <property type="entry name" value="INTEIN"/>
</dbReference>
<dbReference type="EC" id="5.6.2.3" evidence="15 16"/>
<dbReference type="SUPFAM" id="SSF48024">
    <property type="entry name" value="N-terminal domain of DnaB helicase"/>
    <property type="match status" value="1"/>
</dbReference>
<dbReference type="Pfam" id="PF03796">
    <property type="entry name" value="DnaB_C"/>
    <property type="match status" value="3"/>
</dbReference>
<dbReference type="Gene3D" id="3.10.28.10">
    <property type="entry name" value="Homing endonucleases"/>
    <property type="match status" value="1"/>
</dbReference>
<dbReference type="InterPro" id="IPR004860">
    <property type="entry name" value="LAGLIDADG_dom"/>
</dbReference>
<comment type="function">
    <text evidence="16">The main replicative DNA helicase, it participates in initiation and elongation during chromosome replication. Travels ahead of the DNA replisome, separating dsDNA into templates for DNA synthesis. A processive ATP-dependent 5'-3' DNA helicase it has DNA-dependent ATPase activity.</text>
</comment>
<dbReference type="PROSITE" id="PS50817">
    <property type="entry name" value="INTEIN_N_TER"/>
    <property type="match status" value="1"/>
</dbReference>
<dbReference type="NCBIfam" id="NF005852">
    <property type="entry name" value="PRK07773.1"/>
    <property type="match status" value="1"/>
</dbReference>
<dbReference type="PROSITE" id="PS51199">
    <property type="entry name" value="SF4_HELICASE"/>
    <property type="match status" value="3"/>
</dbReference>
<dbReference type="Proteomes" id="UP000516957">
    <property type="component" value="Unassembled WGS sequence"/>
</dbReference>
<evidence type="ECO:0000259" key="19">
    <source>
        <dbReference type="PROSITE" id="PS51199"/>
    </source>
</evidence>
<dbReference type="InterPro" id="IPR007693">
    <property type="entry name" value="DNA_helicase_DnaB-like_N"/>
</dbReference>
<keyword evidence="5 16" id="KW-0547">Nucleotide-binding</keyword>
<dbReference type="FunFam" id="1.10.860.10:FF:000001">
    <property type="entry name" value="Replicative DNA helicase"/>
    <property type="match status" value="1"/>
</dbReference>
<feature type="domain" description="SF4 helicase" evidence="19">
    <location>
        <begin position="210"/>
        <end position="247"/>
    </location>
</feature>
<reference evidence="20 21" key="1">
    <citation type="submission" date="2020-07" db="EMBL/GenBank/DDBJ databases">
        <title>Sequencing the genomes of 1000 actinobacteria strains.</title>
        <authorList>
            <person name="Klenk H.-P."/>
        </authorList>
    </citation>
    <scope>NUCLEOTIDE SEQUENCE [LARGE SCALE GENOMIC DNA]</scope>
    <source>
        <strain evidence="20 21">DSM 18965</strain>
    </source>
</reference>
<protein>
    <recommendedName>
        <fullName evidence="15 16">Replicative DNA helicase</fullName>
        <ecNumber evidence="15 16">5.6.2.3</ecNumber>
    </recommendedName>
</protein>
<evidence type="ECO:0000256" key="5">
    <source>
        <dbReference type="ARBA" id="ARBA00022741"/>
    </source>
</evidence>
<dbReference type="InterPro" id="IPR036185">
    <property type="entry name" value="DNA_heli_DnaB-like_N_sf"/>
</dbReference>
<evidence type="ECO:0000256" key="15">
    <source>
        <dbReference type="NCBIfam" id="TIGR00665"/>
    </source>
</evidence>
<comment type="catalytic activity">
    <reaction evidence="14 16">
        <text>ATP + H2O = ADP + phosphate + H(+)</text>
        <dbReference type="Rhea" id="RHEA:13065"/>
        <dbReference type="ChEBI" id="CHEBI:15377"/>
        <dbReference type="ChEBI" id="CHEBI:15378"/>
        <dbReference type="ChEBI" id="CHEBI:30616"/>
        <dbReference type="ChEBI" id="CHEBI:43474"/>
        <dbReference type="ChEBI" id="CHEBI:456216"/>
        <dbReference type="EC" id="5.6.2.3"/>
    </reaction>
</comment>
<name>A0A7Y9EZR7_9ACTN</name>
<dbReference type="PANTHER" id="PTHR30153">
    <property type="entry name" value="REPLICATIVE DNA HELICASE DNAB"/>
    <property type="match status" value="1"/>
</dbReference>
<dbReference type="InterPro" id="IPR016136">
    <property type="entry name" value="DNA_helicase_N/primase_C"/>
</dbReference>
<dbReference type="AlphaFoldDB" id="A0A7Y9EZR7"/>
<dbReference type="InterPro" id="IPR004042">
    <property type="entry name" value="Intein_endonuc_central"/>
</dbReference>
<comment type="function">
    <text evidence="13 16">The intein is an endonuclease.</text>
</comment>
<keyword evidence="4" id="KW-0677">Repeat</keyword>
<dbReference type="RefSeq" id="WP_338037233.1">
    <property type="nucleotide sequence ID" value="NZ_CP059163.1"/>
</dbReference>